<dbReference type="InterPro" id="IPR036640">
    <property type="entry name" value="ABC1_TM_sf"/>
</dbReference>
<dbReference type="EMBL" id="MLFT02000011">
    <property type="protein sequence ID" value="PHT34241.1"/>
    <property type="molecule type" value="Genomic_DNA"/>
</dbReference>
<dbReference type="GO" id="GO:0005886">
    <property type="term" value="C:plasma membrane"/>
    <property type="evidence" value="ECO:0007669"/>
    <property type="project" value="TreeGrafter"/>
</dbReference>
<evidence type="ECO:0000313" key="6">
    <source>
        <dbReference type="EMBL" id="PHT34241.1"/>
    </source>
</evidence>
<gene>
    <name evidence="6" type="ORF">CQW23_26041</name>
</gene>
<evidence type="ECO:0000256" key="1">
    <source>
        <dbReference type="ARBA" id="ARBA00004141"/>
    </source>
</evidence>
<dbReference type="InterPro" id="IPR027417">
    <property type="entry name" value="P-loop_NTPase"/>
</dbReference>
<comment type="subcellular location">
    <subcellularLocation>
        <location evidence="1">Membrane</location>
        <topology evidence="1">Multi-pass membrane protein</topology>
    </subcellularLocation>
</comment>
<dbReference type="Gene3D" id="3.40.50.300">
    <property type="entry name" value="P-loop containing nucleotide triphosphate hydrolases"/>
    <property type="match status" value="1"/>
</dbReference>
<dbReference type="Proteomes" id="UP000224567">
    <property type="component" value="Unassembled WGS sequence"/>
</dbReference>
<feature type="transmembrane region" description="Helical" evidence="5">
    <location>
        <begin position="55"/>
        <end position="76"/>
    </location>
</feature>
<dbReference type="PANTHER" id="PTHR24222:SF48">
    <property type="entry name" value="ABC TRANSPORTER B FAMILY MEMBER 15"/>
    <property type="match status" value="1"/>
</dbReference>
<reference evidence="6 7" key="1">
    <citation type="journal article" date="2017" name="Genome Biol.">
        <title>New reference genome sequences of hot pepper reveal the massive evolution of plant disease-resistance genes by retroduplication.</title>
        <authorList>
            <person name="Kim S."/>
            <person name="Park J."/>
            <person name="Yeom S.I."/>
            <person name="Kim Y.M."/>
            <person name="Seo E."/>
            <person name="Kim K.T."/>
            <person name="Kim M.S."/>
            <person name="Lee J.M."/>
            <person name="Cheong K."/>
            <person name="Shin H.S."/>
            <person name="Kim S.B."/>
            <person name="Han K."/>
            <person name="Lee J."/>
            <person name="Park M."/>
            <person name="Lee H.A."/>
            <person name="Lee H.Y."/>
            <person name="Lee Y."/>
            <person name="Oh S."/>
            <person name="Lee J.H."/>
            <person name="Choi E."/>
            <person name="Choi E."/>
            <person name="Lee S.E."/>
            <person name="Jeon J."/>
            <person name="Kim H."/>
            <person name="Choi G."/>
            <person name="Song H."/>
            <person name="Lee J."/>
            <person name="Lee S.C."/>
            <person name="Kwon J.K."/>
            <person name="Lee H.Y."/>
            <person name="Koo N."/>
            <person name="Hong Y."/>
            <person name="Kim R.W."/>
            <person name="Kang W.H."/>
            <person name="Huh J.H."/>
            <person name="Kang B.C."/>
            <person name="Yang T.J."/>
            <person name="Lee Y.H."/>
            <person name="Bennetzen J.L."/>
            <person name="Choi D."/>
        </authorList>
    </citation>
    <scope>NUCLEOTIDE SEQUENCE [LARGE SCALE GENOMIC DNA]</scope>
    <source>
        <strain evidence="7">cv. PBC81</strain>
    </source>
</reference>
<dbReference type="GO" id="GO:0042626">
    <property type="term" value="F:ATPase-coupled transmembrane transporter activity"/>
    <property type="evidence" value="ECO:0007669"/>
    <property type="project" value="TreeGrafter"/>
</dbReference>
<dbReference type="GO" id="GO:0005524">
    <property type="term" value="F:ATP binding"/>
    <property type="evidence" value="ECO:0007669"/>
    <property type="project" value="InterPro"/>
</dbReference>
<name>A0A2G2VMN3_CAPBA</name>
<proteinExistence type="predicted"/>
<sequence length="149" mass="16281">MRVCVWSSVRVCEEEKKRRGNGVSKNGMSSFSVCSIYGRYVCAGIILVANRGESGGPVFISALCVVLGGLSCMSALPNISLITEATIAAARIFELIDRVPQIDSEDGKGKILAYIRGDIEFKELTFSYPSRPDIRQDQISWSSVILVLK</sequence>
<dbReference type="InterPro" id="IPR039421">
    <property type="entry name" value="Type_1_exporter"/>
</dbReference>
<keyword evidence="4 5" id="KW-0472">Membrane</keyword>
<evidence type="ECO:0000256" key="2">
    <source>
        <dbReference type="ARBA" id="ARBA00022692"/>
    </source>
</evidence>
<keyword evidence="7" id="KW-1185">Reference proteome</keyword>
<reference evidence="7" key="2">
    <citation type="journal article" date="2017" name="J. Anim. Genet.">
        <title>Multiple reference genome sequences of hot pepper reveal the massive evolution of plant disease resistance genes by retroduplication.</title>
        <authorList>
            <person name="Kim S."/>
            <person name="Park J."/>
            <person name="Yeom S.-I."/>
            <person name="Kim Y.-M."/>
            <person name="Seo E."/>
            <person name="Kim K.-T."/>
            <person name="Kim M.-S."/>
            <person name="Lee J.M."/>
            <person name="Cheong K."/>
            <person name="Shin H.-S."/>
            <person name="Kim S.-B."/>
            <person name="Han K."/>
            <person name="Lee J."/>
            <person name="Park M."/>
            <person name="Lee H.-A."/>
            <person name="Lee H.-Y."/>
            <person name="Lee Y."/>
            <person name="Oh S."/>
            <person name="Lee J.H."/>
            <person name="Choi E."/>
            <person name="Choi E."/>
            <person name="Lee S.E."/>
            <person name="Jeon J."/>
            <person name="Kim H."/>
            <person name="Choi G."/>
            <person name="Song H."/>
            <person name="Lee J."/>
            <person name="Lee S.-C."/>
            <person name="Kwon J.-K."/>
            <person name="Lee H.-Y."/>
            <person name="Koo N."/>
            <person name="Hong Y."/>
            <person name="Kim R.W."/>
            <person name="Kang W.-H."/>
            <person name="Huh J.H."/>
            <person name="Kang B.-C."/>
            <person name="Yang T.-J."/>
            <person name="Lee Y.-H."/>
            <person name="Bennetzen J.L."/>
            <person name="Choi D."/>
        </authorList>
    </citation>
    <scope>NUCLEOTIDE SEQUENCE [LARGE SCALE GENOMIC DNA]</scope>
    <source>
        <strain evidence="7">cv. PBC81</strain>
    </source>
</reference>
<protein>
    <submittedName>
        <fullName evidence="6">Uncharacterized protein</fullName>
    </submittedName>
</protein>
<keyword evidence="3 5" id="KW-1133">Transmembrane helix</keyword>
<evidence type="ECO:0000313" key="7">
    <source>
        <dbReference type="Proteomes" id="UP000224567"/>
    </source>
</evidence>
<dbReference type="OrthoDB" id="1748963at2759"/>
<keyword evidence="2 5" id="KW-0812">Transmembrane</keyword>
<dbReference type="PANTHER" id="PTHR24222">
    <property type="entry name" value="ABC TRANSPORTER B FAMILY"/>
    <property type="match status" value="1"/>
</dbReference>
<dbReference type="AlphaFoldDB" id="A0A2G2VMN3"/>
<evidence type="ECO:0000256" key="5">
    <source>
        <dbReference type="SAM" id="Phobius"/>
    </source>
</evidence>
<evidence type="ECO:0000256" key="3">
    <source>
        <dbReference type="ARBA" id="ARBA00022989"/>
    </source>
</evidence>
<accession>A0A2G2VMN3</accession>
<dbReference type="Gene3D" id="1.20.1560.10">
    <property type="entry name" value="ABC transporter type 1, transmembrane domain"/>
    <property type="match status" value="1"/>
</dbReference>
<evidence type="ECO:0000256" key="4">
    <source>
        <dbReference type="ARBA" id="ARBA00023136"/>
    </source>
</evidence>
<feature type="transmembrane region" description="Helical" evidence="5">
    <location>
        <begin position="27"/>
        <end position="49"/>
    </location>
</feature>
<organism evidence="6 7">
    <name type="scientific">Capsicum baccatum</name>
    <name type="common">Peruvian pepper</name>
    <dbReference type="NCBI Taxonomy" id="33114"/>
    <lineage>
        <taxon>Eukaryota</taxon>
        <taxon>Viridiplantae</taxon>
        <taxon>Streptophyta</taxon>
        <taxon>Embryophyta</taxon>
        <taxon>Tracheophyta</taxon>
        <taxon>Spermatophyta</taxon>
        <taxon>Magnoliopsida</taxon>
        <taxon>eudicotyledons</taxon>
        <taxon>Gunneridae</taxon>
        <taxon>Pentapetalae</taxon>
        <taxon>asterids</taxon>
        <taxon>lamiids</taxon>
        <taxon>Solanales</taxon>
        <taxon>Solanaceae</taxon>
        <taxon>Solanoideae</taxon>
        <taxon>Capsiceae</taxon>
        <taxon>Capsicum</taxon>
    </lineage>
</organism>
<comment type="caution">
    <text evidence="6">The sequence shown here is derived from an EMBL/GenBank/DDBJ whole genome shotgun (WGS) entry which is preliminary data.</text>
</comment>